<dbReference type="EMBL" id="MAEM01000418">
    <property type="protein sequence ID" value="OBR99770.1"/>
    <property type="molecule type" value="Genomic_DNA"/>
</dbReference>
<name>A0A1A6BBW3_MYCGO</name>
<organism evidence="1 2">
    <name type="scientific">Mycobacterium gordonae</name>
    <dbReference type="NCBI Taxonomy" id="1778"/>
    <lineage>
        <taxon>Bacteria</taxon>
        <taxon>Bacillati</taxon>
        <taxon>Actinomycetota</taxon>
        <taxon>Actinomycetes</taxon>
        <taxon>Mycobacteriales</taxon>
        <taxon>Mycobacteriaceae</taxon>
        <taxon>Mycobacterium</taxon>
    </lineage>
</organism>
<reference evidence="1 2" key="1">
    <citation type="submission" date="2016-06" db="EMBL/GenBank/DDBJ databases">
        <authorList>
            <person name="Kjaerup R.B."/>
            <person name="Dalgaard T.S."/>
            <person name="Juul-Madsen H.R."/>
        </authorList>
    </citation>
    <scope>NUCLEOTIDE SEQUENCE [LARGE SCALE GENOMIC DNA]</scope>
    <source>
        <strain evidence="1 2">1245752.6</strain>
    </source>
</reference>
<protein>
    <submittedName>
        <fullName evidence="1">Uncharacterized protein</fullName>
    </submittedName>
</protein>
<proteinExistence type="predicted"/>
<gene>
    <name evidence="1" type="ORF">A9W98_28550</name>
</gene>
<evidence type="ECO:0000313" key="1">
    <source>
        <dbReference type="EMBL" id="OBR99770.1"/>
    </source>
</evidence>
<sequence>MLARSCGHCEVFAEGCRRGFDRLLSRREPARDDPCPAEVFAACAACAQIVDRMQPQLAARLGYRLDGAADPAGVPFYWRSARWVLLDRDGWLTETGQQARHQLAT</sequence>
<dbReference type="Proteomes" id="UP000093757">
    <property type="component" value="Unassembled WGS sequence"/>
</dbReference>
<comment type="caution">
    <text evidence="1">The sequence shown here is derived from an EMBL/GenBank/DDBJ whole genome shotgun (WGS) entry which is preliminary data.</text>
</comment>
<accession>A0A1A6BBW3</accession>
<dbReference type="AlphaFoldDB" id="A0A1A6BBW3"/>
<evidence type="ECO:0000313" key="2">
    <source>
        <dbReference type="Proteomes" id="UP000093757"/>
    </source>
</evidence>